<keyword evidence="3" id="KW-1185">Reference proteome</keyword>
<sequence length="368" mass="40221">MEGHRIGLSNSQAILVASLPGAVVLTKHPFLVLRVILPVASSLPPLPEFMATLKTFVLADPSFNSTVRPHGYLLVETLCRSNLPLSSVLPWISSSRRTRLVQHIGRAAVRFRLSPRCAGHRSTAVVSVSCPFVLPTWWRFFADGGEYVRVLRRLLTSQTPAVPRNRWPPTTGRRVSPRHPESQCSLGRWFCSKMSTHVAGQSSDGSQAKENSGVSYAGAVLNFKTVDSNKENIDSVGPSTESPGVQQSKSKSGTPRPQTEEFPSIGAASNRALPPVPTNIEPSTTASTPPSTPAAVQKEFKRPEEAVEKKHYVEAPLPKINPWTFNKAAPPSEKRVLQPHQQDTVGKSMFLMLDTLYFPIHDIGSDPA</sequence>
<feature type="compositionally biased region" description="Basic and acidic residues" evidence="1">
    <location>
        <begin position="298"/>
        <end position="307"/>
    </location>
</feature>
<feature type="compositionally biased region" description="Polar residues" evidence="1">
    <location>
        <begin position="237"/>
        <end position="257"/>
    </location>
</feature>
<proteinExistence type="predicted"/>
<evidence type="ECO:0000256" key="1">
    <source>
        <dbReference type="SAM" id="MobiDB-lite"/>
    </source>
</evidence>
<accession>A0ABD0XUI3</accession>
<organism evidence="2 3">
    <name type="scientific">Ranatra chinensis</name>
    <dbReference type="NCBI Taxonomy" id="642074"/>
    <lineage>
        <taxon>Eukaryota</taxon>
        <taxon>Metazoa</taxon>
        <taxon>Ecdysozoa</taxon>
        <taxon>Arthropoda</taxon>
        <taxon>Hexapoda</taxon>
        <taxon>Insecta</taxon>
        <taxon>Pterygota</taxon>
        <taxon>Neoptera</taxon>
        <taxon>Paraneoptera</taxon>
        <taxon>Hemiptera</taxon>
        <taxon>Heteroptera</taxon>
        <taxon>Panheteroptera</taxon>
        <taxon>Nepomorpha</taxon>
        <taxon>Nepidae</taxon>
        <taxon>Ranatrinae</taxon>
        <taxon>Ranatra</taxon>
    </lineage>
</organism>
<gene>
    <name evidence="2" type="ORF">AAG570_007733</name>
</gene>
<feature type="region of interest" description="Disordered" evidence="1">
    <location>
        <begin position="229"/>
        <end position="307"/>
    </location>
</feature>
<evidence type="ECO:0000313" key="3">
    <source>
        <dbReference type="Proteomes" id="UP001558652"/>
    </source>
</evidence>
<reference evidence="2 3" key="1">
    <citation type="submission" date="2024-07" db="EMBL/GenBank/DDBJ databases">
        <title>Chromosome-level genome assembly of the water stick insect Ranatra chinensis (Heteroptera: Nepidae).</title>
        <authorList>
            <person name="Liu X."/>
        </authorList>
    </citation>
    <scope>NUCLEOTIDE SEQUENCE [LARGE SCALE GENOMIC DNA]</scope>
    <source>
        <strain evidence="2">Cailab_2021Rc</strain>
        <tissue evidence="2">Muscle</tissue>
    </source>
</reference>
<dbReference type="Proteomes" id="UP001558652">
    <property type="component" value="Unassembled WGS sequence"/>
</dbReference>
<comment type="caution">
    <text evidence="2">The sequence shown here is derived from an EMBL/GenBank/DDBJ whole genome shotgun (WGS) entry which is preliminary data.</text>
</comment>
<dbReference type="AlphaFoldDB" id="A0ABD0XUI3"/>
<feature type="compositionally biased region" description="Low complexity" evidence="1">
    <location>
        <begin position="282"/>
        <end position="295"/>
    </location>
</feature>
<evidence type="ECO:0000313" key="2">
    <source>
        <dbReference type="EMBL" id="KAL1114909.1"/>
    </source>
</evidence>
<dbReference type="EMBL" id="JBFDAA010000021">
    <property type="protein sequence ID" value="KAL1114909.1"/>
    <property type="molecule type" value="Genomic_DNA"/>
</dbReference>
<feature type="region of interest" description="Disordered" evidence="1">
    <location>
        <begin position="161"/>
        <end position="182"/>
    </location>
</feature>
<protein>
    <submittedName>
        <fullName evidence="2">Uncharacterized protein</fullName>
    </submittedName>
</protein>
<name>A0ABD0XUI3_9HEMI</name>